<protein>
    <submittedName>
        <fullName evidence="11">ABC transporter ATP-binding protein/permease</fullName>
    </submittedName>
</protein>
<dbReference type="PANTHER" id="PTHR11384">
    <property type="entry name" value="ATP-BINDING CASSETTE, SUB-FAMILY D MEMBER"/>
    <property type="match status" value="1"/>
</dbReference>
<keyword evidence="5 11" id="KW-0067">ATP-binding</keyword>
<dbReference type="InterPro" id="IPR036640">
    <property type="entry name" value="ABC1_TM_sf"/>
</dbReference>
<dbReference type="RefSeq" id="WP_110446973.1">
    <property type="nucleotide sequence ID" value="NZ_CP132381.1"/>
</dbReference>
<comment type="subcellular location">
    <subcellularLocation>
        <location evidence="1">Cell membrane</location>
        <topology evidence="1">Multi-pass membrane protein</topology>
    </subcellularLocation>
</comment>
<gene>
    <name evidence="11" type="ORF">DKK78_00905</name>
</gene>
<feature type="transmembrane region" description="Helical" evidence="8">
    <location>
        <begin position="269"/>
        <end position="289"/>
    </location>
</feature>
<dbReference type="GO" id="GO:0140359">
    <property type="term" value="F:ABC-type transporter activity"/>
    <property type="evidence" value="ECO:0007669"/>
    <property type="project" value="InterPro"/>
</dbReference>
<reference evidence="11 12" key="1">
    <citation type="submission" date="2018-05" db="EMBL/GenBank/DDBJ databases">
        <title>Reference genomes for bee gut microbiota database.</title>
        <authorList>
            <person name="Ellegaard K.M."/>
        </authorList>
    </citation>
    <scope>NUCLEOTIDE SEQUENCE [LARGE SCALE GENOMIC DNA]</scope>
    <source>
        <strain evidence="11 12">ESL0172</strain>
    </source>
</reference>
<feature type="transmembrane region" description="Helical" evidence="8">
    <location>
        <begin position="184"/>
        <end position="204"/>
    </location>
</feature>
<dbReference type="Pfam" id="PF06472">
    <property type="entry name" value="ABC_membrane_2"/>
    <property type="match status" value="1"/>
</dbReference>
<keyword evidence="7 8" id="KW-0472">Membrane</keyword>
<dbReference type="Gene3D" id="3.40.50.300">
    <property type="entry name" value="P-loop containing nucleotide triphosphate hydrolases"/>
    <property type="match status" value="1"/>
</dbReference>
<keyword evidence="6 8" id="KW-1133">Transmembrane helix</keyword>
<dbReference type="AlphaFoldDB" id="A0A2V4DT00"/>
<keyword evidence="12" id="KW-1185">Reference proteome</keyword>
<dbReference type="EMBL" id="QGLO01000003">
    <property type="protein sequence ID" value="PXY92668.1"/>
    <property type="molecule type" value="Genomic_DNA"/>
</dbReference>
<dbReference type="InterPro" id="IPR011527">
    <property type="entry name" value="ABC1_TM_dom"/>
</dbReference>
<name>A0A2V4DT00_9GAMM</name>
<evidence type="ECO:0000256" key="1">
    <source>
        <dbReference type="ARBA" id="ARBA00004651"/>
    </source>
</evidence>
<dbReference type="InterPro" id="IPR050835">
    <property type="entry name" value="ABC_transporter_sub-D"/>
</dbReference>
<dbReference type="Pfam" id="PF00005">
    <property type="entry name" value="ABC_tran"/>
    <property type="match status" value="1"/>
</dbReference>
<proteinExistence type="predicted"/>
<feature type="domain" description="ABC transporter" evidence="9">
    <location>
        <begin position="362"/>
        <end position="556"/>
    </location>
</feature>
<evidence type="ECO:0000259" key="10">
    <source>
        <dbReference type="PROSITE" id="PS50929"/>
    </source>
</evidence>
<evidence type="ECO:0000256" key="4">
    <source>
        <dbReference type="ARBA" id="ARBA00022741"/>
    </source>
</evidence>
<evidence type="ECO:0000256" key="3">
    <source>
        <dbReference type="ARBA" id="ARBA00022692"/>
    </source>
</evidence>
<comment type="caution">
    <text evidence="11">The sequence shown here is derived from an EMBL/GenBank/DDBJ whole genome shotgun (WGS) entry which is preliminary data.</text>
</comment>
<evidence type="ECO:0000256" key="5">
    <source>
        <dbReference type="ARBA" id="ARBA00022840"/>
    </source>
</evidence>
<keyword evidence="4" id="KW-0547">Nucleotide-binding</keyword>
<sequence>MSKLKQFYFLVKPFWRSSQSMVAWLLLIVTIGLSLTSIWFNVLINEWNGKFFDALQRLDSTTIYSLLLQFILLIAILILLVVYADYLRKKLLIKWRNWMTVHITQKWLSKNGQHYHLQNRQLEPDNPDQRIAEDIHLLISQSLGLLISFLTSTFTFVSFSMILWNLSGSISFTLFDVTITIPGYMFFVCLLYVTFGILITHLIGRKLHGINVEKQKNEANYRSALIRCRDNSDNIAGQHAQEQEQTKLQHHFSAIIRNWYQLINKERNLLLFVNGFSHISSLAPIFFALPKFISGAIQLGGLMQIRMAFTQLNSALSWFIFSYKDIAVWQATVTRLYNFAILLEEPIEPNIKNDDLESNYLLKVANLQVMNTNNFPLVSISCQLKAGQSLLIKGVSGSGKSTLLKSLAGFWPHFSGSINRTDNYIWLPQKSYIGFGKLADLISYPQNANVYNQNELEKALEFAGLTELNHELEKEDNWEIRLSGGEKQRLLFARLYLNKPDLLLLDEITSWLDVDSAIIMIDRLKKTLTHSAIVLVSHQNELEPLVNQVININKTL</sequence>
<dbReference type="InterPro" id="IPR003593">
    <property type="entry name" value="AAA+_ATPase"/>
</dbReference>
<dbReference type="InterPro" id="IPR027417">
    <property type="entry name" value="P-loop_NTPase"/>
</dbReference>
<evidence type="ECO:0000256" key="6">
    <source>
        <dbReference type="ARBA" id="ARBA00022989"/>
    </source>
</evidence>
<keyword evidence="3 8" id="KW-0812">Transmembrane</keyword>
<feature type="domain" description="ABC transmembrane type-1" evidence="10">
    <location>
        <begin position="24"/>
        <end position="327"/>
    </location>
</feature>
<dbReference type="PROSITE" id="PS50929">
    <property type="entry name" value="ABC_TM1F"/>
    <property type="match status" value="1"/>
</dbReference>
<dbReference type="GO" id="GO:0005886">
    <property type="term" value="C:plasma membrane"/>
    <property type="evidence" value="ECO:0007669"/>
    <property type="project" value="UniProtKB-SubCell"/>
</dbReference>
<dbReference type="SMART" id="SM00382">
    <property type="entry name" value="AAA"/>
    <property type="match status" value="1"/>
</dbReference>
<dbReference type="GO" id="GO:0005524">
    <property type="term" value="F:ATP binding"/>
    <property type="evidence" value="ECO:0007669"/>
    <property type="project" value="UniProtKB-KW"/>
</dbReference>
<feature type="transmembrane region" description="Helical" evidence="8">
    <location>
        <begin position="21"/>
        <end position="43"/>
    </location>
</feature>
<evidence type="ECO:0000256" key="8">
    <source>
        <dbReference type="SAM" id="Phobius"/>
    </source>
</evidence>
<evidence type="ECO:0000313" key="11">
    <source>
        <dbReference type="EMBL" id="PXY92668.1"/>
    </source>
</evidence>
<evidence type="ECO:0000256" key="2">
    <source>
        <dbReference type="ARBA" id="ARBA00022448"/>
    </source>
</evidence>
<dbReference type="GO" id="GO:0016887">
    <property type="term" value="F:ATP hydrolysis activity"/>
    <property type="evidence" value="ECO:0007669"/>
    <property type="project" value="InterPro"/>
</dbReference>
<dbReference type="SUPFAM" id="SSF52540">
    <property type="entry name" value="P-loop containing nucleoside triphosphate hydrolases"/>
    <property type="match status" value="1"/>
</dbReference>
<feature type="transmembrane region" description="Helical" evidence="8">
    <location>
        <begin position="143"/>
        <end position="164"/>
    </location>
</feature>
<organism evidence="11 12">
    <name type="scientific">Gilliamella apis</name>
    <dbReference type="NCBI Taxonomy" id="1970738"/>
    <lineage>
        <taxon>Bacteria</taxon>
        <taxon>Pseudomonadati</taxon>
        <taxon>Pseudomonadota</taxon>
        <taxon>Gammaproteobacteria</taxon>
        <taxon>Orbales</taxon>
        <taxon>Orbaceae</taxon>
        <taxon>Gilliamella</taxon>
    </lineage>
</organism>
<dbReference type="Gene3D" id="1.20.1560.10">
    <property type="entry name" value="ABC transporter type 1, transmembrane domain"/>
    <property type="match status" value="1"/>
</dbReference>
<evidence type="ECO:0000313" key="12">
    <source>
        <dbReference type="Proteomes" id="UP000247673"/>
    </source>
</evidence>
<dbReference type="Proteomes" id="UP000247673">
    <property type="component" value="Unassembled WGS sequence"/>
</dbReference>
<dbReference type="SUPFAM" id="SSF90123">
    <property type="entry name" value="ABC transporter transmembrane region"/>
    <property type="match status" value="1"/>
</dbReference>
<dbReference type="PROSITE" id="PS00211">
    <property type="entry name" value="ABC_TRANSPORTER_1"/>
    <property type="match status" value="1"/>
</dbReference>
<feature type="transmembrane region" description="Helical" evidence="8">
    <location>
        <begin position="63"/>
        <end position="86"/>
    </location>
</feature>
<dbReference type="InterPro" id="IPR003439">
    <property type="entry name" value="ABC_transporter-like_ATP-bd"/>
</dbReference>
<evidence type="ECO:0000256" key="7">
    <source>
        <dbReference type="ARBA" id="ARBA00023136"/>
    </source>
</evidence>
<evidence type="ECO:0000259" key="9">
    <source>
        <dbReference type="PROSITE" id="PS50893"/>
    </source>
</evidence>
<keyword evidence="2" id="KW-0813">Transport</keyword>
<accession>A0A2V4DT00</accession>
<dbReference type="PROSITE" id="PS50893">
    <property type="entry name" value="ABC_TRANSPORTER_2"/>
    <property type="match status" value="1"/>
</dbReference>
<dbReference type="OrthoDB" id="9810134at2"/>
<dbReference type="InterPro" id="IPR017871">
    <property type="entry name" value="ABC_transporter-like_CS"/>
</dbReference>
<dbReference type="PANTHER" id="PTHR11384:SF59">
    <property type="entry name" value="LYSOSOMAL COBALAMIN TRANSPORTER ABCD4"/>
    <property type="match status" value="1"/>
</dbReference>